<feature type="domain" description="PKD" evidence="2">
    <location>
        <begin position="260"/>
        <end position="348"/>
    </location>
</feature>
<organism evidence="3 4">
    <name type="scientific">candidate division Kazan bacterium RIFCSPLOWO2_01_FULL_45_19</name>
    <dbReference type="NCBI Taxonomy" id="1798538"/>
    <lineage>
        <taxon>Bacteria</taxon>
        <taxon>Bacteria division Kazan-3B-28</taxon>
    </lineage>
</organism>
<evidence type="ECO:0000313" key="3">
    <source>
        <dbReference type="EMBL" id="OGB73821.1"/>
    </source>
</evidence>
<evidence type="ECO:0000256" key="1">
    <source>
        <dbReference type="SAM" id="MobiDB-lite"/>
    </source>
</evidence>
<feature type="compositionally biased region" description="Low complexity" evidence="1">
    <location>
        <begin position="29"/>
        <end position="39"/>
    </location>
</feature>
<dbReference type="Gene3D" id="2.60.40.10">
    <property type="entry name" value="Immunoglobulins"/>
    <property type="match status" value="1"/>
</dbReference>
<name>A0A1F4NQX5_UNCK3</name>
<dbReference type="SMART" id="SM00089">
    <property type="entry name" value="PKD"/>
    <property type="match status" value="1"/>
</dbReference>
<accession>A0A1F4NQX5</accession>
<reference evidence="3 4" key="1">
    <citation type="journal article" date="2016" name="Nat. Commun.">
        <title>Thousands of microbial genomes shed light on interconnected biogeochemical processes in an aquifer system.</title>
        <authorList>
            <person name="Anantharaman K."/>
            <person name="Brown C.T."/>
            <person name="Hug L.A."/>
            <person name="Sharon I."/>
            <person name="Castelle C.J."/>
            <person name="Probst A.J."/>
            <person name="Thomas B.C."/>
            <person name="Singh A."/>
            <person name="Wilkins M.J."/>
            <person name="Karaoz U."/>
            <person name="Brodie E.L."/>
            <person name="Williams K.H."/>
            <person name="Hubbard S.S."/>
            <person name="Banfield J.F."/>
        </authorList>
    </citation>
    <scope>NUCLEOTIDE SEQUENCE [LARGE SCALE GENOMIC DNA]</scope>
</reference>
<dbReference type="InterPro" id="IPR022409">
    <property type="entry name" value="PKD/Chitinase_dom"/>
</dbReference>
<dbReference type="CDD" id="cd00146">
    <property type="entry name" value="PKD"/>
    <property type="match status" value="1"/>
</dbReference>
<evidence type="ECO:0000313" key="4">
    <source>
        <dbReference type="Proteomes" id="UP000178085"/>
    </source>
</evidence>
<protein>
    <recommendedName>
        <fullName evidence="2">PKD domain-containing protein</fullName>
    </recommendedName>
</protein>
<dbReference type="SUPFAM" id="SSF49299">
    <property type="entry name" value="PKD domain"/>
    <property type="match status" value="1"/>
</dbReference>
<gene>
    <name evidence="3" type="ORF">A3K51_03305</name>
</gene>
<dbReference type="InterPro" id="IPR035986">
    <property type="entry name" value="PKD_dom_sf"/>
</dbReference>
<feature type="region of interest" description="Disordered" evidence="1">
    <location>
        <begin position="20"/>
        <end position="45"/>
    </location>
</feature>
<dbReference type="AlphaFoldDB" id="A0A1F4NQX5"/>
<sequence>MALVAFVVVSLFVLVGCGGGGSKSPTTPPANNNGNNLPAPSVPSGIDQTSYRAEVEVPTSPDSGEGALVLRHGVYFFSPDASDNNWTFGVRTWVKSKDGNPFQLDTYRWSGKDGMLNLANPSQDKSSVVVRVVTIGDKDISPAVGVYTVGIKTADVSKGKLVPLAYSVNTPPYALWVAWLKFGGLYHTNDGGTGGGSSDGDPADSWLEELWGNINEWICPSSTVTVTLAIDDELWVWDETGDSPRWAYNPQTPEPPNVPPTVILEANPTSGVAPLTVNFDASGSSDSDGTIIEYAWDFTSDQATDQEGIAVSYTYTNPGTYLSTLYVTDNDGVSRSKSVAITVAESQNPPTTWGGEEFNPNLANFFTDQGSYVGLSIEKEEFQIFIPYLMYSGMNIPISSAPKSWTVDWVILLEGESVKSFVDPSPRINAVELEQKSYTLRAQVHFATLPNPTVKQYDVCVVTVGP</sequence>
<dbReference type="PROSITE" id="PS50093">
    <property type="entry name" value="PKD"/>
    <property type="match status" value="1"/>
</dbReference>
<comment type="caution">
    <text evidence="3">The sequence shown here is derived from an EMBL/GenBank/DDBJ whole genome shotgun (WGS) entry which is preliminary data.</text>
</comment>
<proteinExistence type="predicted"/>
<dbReference type="EMBL" id="METD01000001">
    <property type="protein sequence ID" value="OGB73821.1"/>
    <property type="molecule type" value="Genomic_DNA"/>
</dbReference>
<dbReference type="Pfam" id="PF18911">
    <property type="entry name" value="PKD_4"/>
    <property type="match status" value="1"/>
</dbReference>
<dbReference type="InterPro" id="IPR013783">
    <property type="entry name" value="Ig-like_fold"/>
</dbReference>
<evidence type="ECO:0000259" key="2">
    <source>
        <dbReference type="PROSITE" id="PS50093"/>
    </source>
</evidence>
<dbReference type="Proteomes" id="UP000178085">
    <property type="component" value="Unassembled WGS sequence"/>
</dbReference>
<dbReference type="InterPro" id="IPR000601">
    <property type="entry name" value="PKD_dom"/>
</dbReference>